<dbReference type="PROSITE" id="PS50893">
    <property type="entry name" value="ABC_TRANSPORTER_2"/>
    <property type="match status" value="1"/>
</dbReference>
<dbReference type="InterPro" id="IPR003593">
    <property type="entry name" value="AAA+_ATPase"/>
</dbReference>
<dbReference type="SMART" id="SM00382">
    <property type="entry name" value="AAA"/>
    <property type="match status" value="1"/>
</dbReference>
<evidence type="ECO:0000259" key="4">
    <source>
        <dbReference type="PROSITE" id="PS50893"/>
    </source>
</evidence>
<keyword evidence="2" id="KW-0547">Nucleotide-binding</keyword>
<evidence type="ECO:0000256" key="1">
    <source>
        <dbReference type="ARBA" id="ARBA00022448"/>
    </source>
</evidence>
<evidence type="ECO:0000313" key="6">
    <source>
        <dbReference type="Proteomes" id="UP001589776"/>
    </source>
</evidence>
<dbReference type="PANTHER" id="PTHR42781">
    <property type="entry name" value="SPERMIDINE/PUTRESCINE IMPORT ATP-BINDING PROTEIN POTA"/>
    <property type="match status" value="1"/>
</dbReference>
<dbReference type="Pfam" id="PF08402">
    <property type="entry name" value="TOBE_2"/>
    <property type="match status" value="1"/>
</dbReference>
<keyword evidence="1" id="KW-0813">Transport</keyword>
<dbReference type="PROSITE" id="PS00211">
    <property type="entry name" value="ABC_TRANSPORTER_1"/>
    <property type="match status" value="1"/>
</dbReference>
<dbReference type="InterPro" id="IPR027417">
    <property type="entry name" value="P-loop_NTPase"/>
</dbReference>
<feature type="domain" description="ABC transporter" evidence="4">
    <location>
        <begin position="4"/>
        <end position="234"/>
    </location>
</feature>
<dbReference type="GO" id="GO:0005524">
    <property type="term" value="F:ATP binding"/>
    <property type="evidence" value="ECO:0007669"/>
    <property type="project" value="UniProtKB-KW"/>
</dbReference>
<protein>
    <submittedName>
        <fullName evidence="5">ABC transporter ATP-binding protein</fullName>
    </submittedName>
</protein>
<keyword evidence="6" id="KW-1185">Reference proteome</keyword>
<accession>A0ABV6DVA0</accession>
<dbReference type="Gene3D" id="3.40.50.300">
    <property type="entry name" value="P-loop containing nucleotide triphosphate hydrolases"/>
    <property type="match status" value="1"/>
</dbReference>
<evidence type="ECO:0000256" key="2">
    <source>
        <dbReference type="ARBA" id="ARBA00022741"/>
    </source>
</evidence>
<gene>
    <name evidence="5" type="ORF">ACFFK0_29800</name>
</gene>
<dbReference type="Proteomes" id="UP001589776">
    <property type="component" value="Unassembled WGS sequence"/>
</dbReference>
<dbReference type="SUPFAM" id="SSF52540">
    <property type="entry name" value="P-loop containing nucleoside triphosphate hydrolases"/>
    <property type="match status" value="1"/>
</dbReference>
<dbReference type="EMBL" id="JBHLWN010000123">
    <property type="protein sequence ID" value="MFC0216595.1"/>
    <property type="molecule type" value="Genomic_DNA"/>
</dbReference>
<sequence length="379" mass="40903">MSYLELEGITQRFKETTVLHGLSLEVERGELLTLLGASGCGKSTLLRCISGLLPLDQGEITLDGNRITKLLPKQRGIGMVFQSYALFPTMTVADNIAFGLTVKKMSKPDIRQRVERLTAMVGLEDKLGAYPHELSGGQQQRVALARSLAVEPKLMLMDEPFSALDAQIRKQVRSEFRRLQKELGMTTIFVTHDQEEALTVSDRVCVMNQGRIEQLGTPEDVYTKPKTEFVARFIGNYNLFRAEQLAAWGWTDAAGTYALRPEAIRMTPYGSDERIGAAEVAANGVAADGVAAAATAAGATSAAVATRAAAAAERLVRINGQIKEAAVLGNIIRYVVEAGAGSVTVDALNRSGEALLQPGTNVTLEWDHTDCKYLESGGG</sequence>
<keyword evidence="3 5" id="KW-0067">ATP-binding</keyword>
<name>A0ABV6DVA0_9BACL</name>
<evidence type="ECO:0000256" key="3">
    <source>
        <dbReference type="ARBA" id="ARBA00022840"/>
    </source>
</evidence>
<organism evidence="5 6">
    <name type="scientific">Paenibacillus chartarius</name>
    <dbReference type="NCBI Taxonomy" id="747481"/>
    <lineage>
        <taxon>Bacteria</taxon>
        <taxon>Bacillati</taxon>
        <taxon>Bacillota</taxon>
        <taxon>Bacilli</taxon>
        <taxon>Bacillales</taxon>
        <taxon>Paenibacillaceae</taxon>
        <taxon>Paenibacillus</taxon>
    </lineage>
</organism>
<comment type="caution">
    <text evidence="5">The sequence shown here is derived from an EMBL/GenBank/DDBJ whole genome shotgun (WGS) entry which is preliminary data.</text>
</comment>
<dbReference type="Pfam" id="PF00005">
    <property type="entry name" value="ABC_tran"/>
    <property type="match status" value="1"/>
</dbReference>
<dbReference type="RefSeq" id="WP_377474937.1">
    <property type="nucleotide sequence ID" value="NZ_JBHLWN010000123.1"/>
</dbReference>
<evidence type="ECO:0000313" key="5">
    <source>
        <dbReference type="EMBL" id="MFC0216595.1"/>
    </source>
</evidence>
<reference evidence="5 6" key="1">
    <citation type="submission" date="2024-09" db="EMBL/GenBank/DDBJ databases">
        <authorList>
            <person name="Sun Q."/>
            <person name="Mori K."/>
        </authorList>
    </citation>
    <scope>NUCLEOTIDE SEQUENCE [LARGE SCALE GENOMIC DNA]</scope>
    <source>
        <strain evidence="5 6">CCM 7759</strain>
    </source>
</reference>
<dbReference type="InterPro" id="IPR017871">
    <property type="entry name" value="ABC_transporter-like_CS"/>
</dbReference>
<proteinExistence type="predicted"/>
<dbReference type="InterPro" id="IPR050093">
    <property type="entry name" value="ABC_SmlMolc_Importer"/>
</dbReference>
<dbReference type="InterPro" id="IPR013611">
    <property type="entry name" value="Transp-assoc_OB_typ2"/>
</dbReference>
<dbReference type="InterPro" id="IPR003439">
    <property type="entry name" value="ABC_transporter-like_ATP-bd"/>
</dbReference>
<dbReference type="PANTHER" id="PTHR42781:SF4">
    <property type="entry name" value="SPERMIDINE_PUTRESCINE IMPORT ATP-BINDING PROTEIN POTA"/>
    <property type="match status" value="1"/>
</dbReference>